<comment type="similarity">
    <text evidence="2 18">Belongs to the peptidase M1 family.</text>
</comment>
<evidence type="ECO:0000256" key="7">
    <source>
        <dbReference type="ARBA" id="ARBA00022723"/>
    </source>
</evidence>
<comment type="cofactor">
    <cofactor evidence="16 18">
        <name>Zn(2+)</name>
        <dbReference type="ChEBI" id="CHEBI:29105"/>
    </cofactor>
    <text evidence="16 18">Binds 1 zinc ion per subunit.</text>
</comment>
<dbReference type="GO" id="GO:0008270">
    <property type="term" value="F:zinc ion binding"/>
    <property type="evidence" value="ECO:0007669"/>
    <property type="project" value="UniProtKB-UniRule"/>
</dbReference>
<dbReference type="GO" id="GO:0005615">
    <property type="term" value="C:extracellular space"/>
    <property type="evidence" value="ECO:0007669"/>
    <property type="project" value="TreeGrafter"/>
</dbReference>
<reference evidence="23" key="1">
    <citation type="submission" date="2021-06" db="EMBL/GenBank/DDBJ databases">
        <authorList>
            <person name="Hodson N. C."/>
            <person name="Mongue J. A."/>
            <person name="Jaron S. K."/>
        </authorList>
    </citation>
    <scope>NUCLEOTIDE SEQUENCE</scope>
</reference>
<evidence type="ECO:0000259" key="22">
    <source>
        <dbReference type="Pfam" id="PF17900"/>
    </source>
</evidence>
<dbReference type="OrthoDB" id="8251402at2759"/>
<sequence>MRKDLGLGGALTLAVIALSICINVSNAAPPLYDIKSAKYHGIQAEADPVKFRLSRDVIPINYELEIRVVLEPEAPFVQFTAPGTVKITVRVETTAAPQQSIRLHSETINITQSGIQVSFLNGSVASTVTSLEPDPEAQTVTILLGTALIPGDYDLTIPFVAPIPDGRSTSFGLYRSSYVNSAGVTRYYALTDFESVDARRMTPCFDEPDLKATWMISVLRQKSYKSLSNMDKERTEESVEPTWDKDIYKKTDPMSTYLVAIAVSDYDSEEASAGLFNKPVTIWGPPPMMAEPQNGGKYAADLSANLMAYFEDYLQKPYTFSKMDKFAVHDFSAGAMENWGLNTYRIVRLMYFEGESTIQEKWTMTNTIAHELAHQWFGNLVTMKWWDDIWLNEGFATHFANLASTGVYPEYGWTDYVVVDSVQYAMQADVRGTTHPLHYDGLLTPAETRLGFDTISYDKGASILRMVNGFMTEAYFKAAMKIYLDRHESGNTEQDELFTALHNILEGTDKLPPLRNTKEILDSWSLQSGFPLITVTRSGDTANVITVTQQQFVNDSRVYQPGDTKWFVPITYQTASTPYDPTTAAEWLVNDNNPLRLTITPATDEFLIINPEQIGYYRVSYDQVSLQLIRNILSSNPEALNQKTRSALIDDNLNLAFAGYVPIAQGLDVTTYLKEERNLVPWATFVTNMATPYRLLSRTGAFYYFRKYVRNLMSPALLAINIEPATGDIQKVADVILLRNRLFEWSCNLGLKECVDFSKAQVEAWRQNPAQRPSSLTVQPDLRPFVYCTAVANADNKQEVFNFIFERYRTADADTEQLSLLRALACSQEPNRLRELIDTALQATSTIRDAHRLAAIQAVAGNTLGTTIVIDSLRDKIDTFIERLGVTSISSVVTTLASYLSSGSEIGDINRFISTNENKLESIARLLNTSLATMDNNKNWIVNNYDNMRTWLMAHSS</sequence>
<dbReference type="FunFam" id="2.60.40.1910:FF:000008">
    <property type="entry name" value="Aminopeptidase"/>
    <property type="match status" value="1"/>
</dbReference>
<feature type="domain" description="Peptidase M1 membrane alanine aminopeptidase" evidence="20">
    <location>
        <begin position="298"/>
        <end position="524"/>
    </location>
</feature>
<proteinExistence type="inferred from homology"/>
<evidence type="ECO:0000256" key="6">
    <source>
        <dbReference type="ARBA" id="ARBA00022670"/>
    </source>
</evidence>
<dbReference type="InterPro" id="IPR024571">
    <property type="entry name" value="ERAP1-like_C_dom"/>
</dbReference>
<keyword evidence="11 18" id="KW-0482">Metalloprotease</keyword>
<feature type="domain" description="Aminopeptidase N-like N-terminal" evidence="22">
    <location>
        <begin position="59"/>
        <end position="258"/>
    </location>
</feature>
<evidence type="ECO:0000313" key="24">
    <source>
        <dbReference type="Proteomes" id="UP000708208"/>
    </source>
</evidence>
<organism evidence="23 24">
    <name type="scientific">Allacma fusca</name>
    <dbReference type="NCBI Taxonomy" id="39272"/>
    <lineage>
        <taxon>Eukaryota</taxon>
        <taxon>Metazoa</taxon>
        <taxon>Ecdysozoa</taxon>
        <taxon>Arthropoda</taxon>
        <taxon>Hexapoda</taxon>
        <taxon>Collembola</taxon>
        <taxon>Symphypleona</taxon>
        <taxon>Sminthuridae</taxon>
        <taxon>Allacma</taxon>
    </lineage>
</organism>
<dbReference type="InterPro" id="IPR045357">
    <property type="entry name" value="Aminopeptidase_N-like_N"/>
</dbReference>
<keyword evidence="10 16" id="KW-0862">Zinc</keyword>
<evidence type="ECO:0000256" key="17">
    <source>
        <dbReference type="PIRSR" id="PIRSR634016-4"/>
    </source>
</evidence>
<feature type="binding site" evidence="16">
    <location>
        <position position="370"/>
    </location>
    <ligand>
        <name>Zn(2+)</name>
        <dbReference type="ChEBI" id="CHEBI:29105"/>
        <note>catalytic</note>
    </ligand>
</feature>
<dbReference type="InterPro" id="IPR014782">
    <property type="entry name" value="Peptidase_M1_dom"/>
</dbReference>
<evidence type="ECO:0000256" key="18">
    <source>
        <dbReference type="RuleBase" id="RU364040"/>
    </source>
</evidence>
<keyword evidence="6 18" id="KW-0645">Protease</keyword>
<keyword evidence="9 18" id="KW-0378">Hydrolase</keyword>
<accession>A0A8J2K5F4</accession>
<dbReference type="Pfam" id="PF11838">
    <property type="entry name" value="ERAP1_C"/>
    <property type="match status" value="1"/>
</dbReference>
<dbReference type="EC" id="3.4.11.-" evidence="18"/>
<feature type="chain" id="PRO_5035199853" description="Aminopeptidase" evidence="19">
    <location>
        <begin position="28"/>
        <end position="957"/>
    </location>
</feature>
<name>A0A8J2K5F4_9HEXA</name>
<evidence type="ECO:0000256" key="4">
    <source>
        <dbReference type="ARBA" id="ARBA00022475"/>
    </source>
</evidence>
<feature type="binding site" evidence="16">
    <location>
        <position position="393"/>
    </location>
    <ligand>
        <name>Zn(2+)</name>
        <dbReference type="ChEBI" id="CHEBI:29105"/>
        <note>catalytic</note>
    </ligand>
</feature>
<keyword evidence="8 19" id="KW-0732">Signal</keyword>
<feature type="site" description="Transition state stabilizer" evidence="17">
    <location>
        <position position="457"/>
    </location>
</feature>
<keyword evidence="14" id="KW-0449">Lipoprotein</keyword>
<evidence type="ECO:0000256" key="12">
    <source>
        <dbReference type="ARBA" id="ARBA00023136"/>
    </source>
</evidence>
<evidence type="ECO:0000256" key="13">
    <source>
        <dbReference type="ARBA" id="ARBA00023180"/>
    </source>
</evidence>
<dbReference type="PANTHER" id="PTHR11533">
    <property type="entry name" value="PROTEASE M1 ZINC METALLOPROTEASE"/>
    <property type="match status" value="1"/>
</dbReference>
<keyword evidence="4" id="KW-1003">Cell membrane</keyword>
<gene>
    <name evidence="23" type="ORF">AFUS01_LOCUS20398</name>
</gene>
<evidence type="ECO:0000256" key="2">
    <source>
        <dbReference type="ARBA" id="ARBA00010136"/>
    </source>
</evidence>
<keyword evidence="3 18" id="KW-0031">Aminopeptidase</keyword>
<keyword evidence="7 16" id="KW-0479">Metal-binding</keyword>
<protein>
    <recommendedName>
        <fullName evidence="18">Aminopeptidase</fullName>
        <ecNumber evidence="18">3.4.11.-</ecNumber>
    </recommendedName>
</protein>
<evidence type="ECO:0000313" key="23">
    <source>
        <dbReference type="EMBL" id="CAG7731834.1"/>
    </source>
</evidence>
<dbReference type="GO" id="GO:0070006">
    <property type="term" value="F:metalloaminopeptidase activity"/>
    <property type="evidence" value="ECO:0007669"/>
    <property type="project" value="TreeGrafter"/>
</dbReference>
<keyword evidence="12" id="KW-0472">Membrane</keyword>
<evidence type="ECO:0000256" key="8">
    <source>
        <dbReference type="ARBA" id="ARBA00022729"/>
    </source>
</evidence>
<dbReference type="GO" id="GO:0043171">
    <property type="term" value="P:peptide catabolic process"/>
    <property type="evidence" value="ECO:0007669"/>
    <property type="project" value="TreeGrafter"/>
</dbReference>
<dbReference type="Proteomes" id="UP000708208">
    <property type="component" value="Unassembled WGS sequence"/>
</dbReference>
<evidence type="ECO:0000256" key="5">
    <source>
        <dbReference type="ARBA" id="ARBA00022622"/>
    </source>
</evidence>
<dbReference type="AlphaFoldDB" id="A0A8J2K5F4"/>
<feature type="active site" description="Proton acceptor" evidence="15">
    <location>
        <position position="371"/>
    </location>
</feature>
<comment type="subcellular location">
    <subcellularLocation>
        <location evidence="1">Cell membrane</location>
        <topology evidence="1">Lipid-anchor</topology>
        <topology evidence="1">GPI-anchor</topology>
    </subcellularLocation>
</comment>
<dbReference type="InterPro" id="IPR050344">
    <property type="entry name" value="Peptidase_M1_aminopeptidases"/>
</dbReference>
<keyword evidence="24" id="KW-1185">Reference proteome</keyword>
<evidence type="ECO:0000256" key="19">
    <source>
        <dbReference type="SAM" id="SignalP"/>
    </source>
</evidence>
<dbReference type="EMBL" id="CAJVCH010220207">
    <property type="protein sequence ID" value="CAG7731834.1"/>
    <property type="molecule type" value="Genomic_DNA"/>
</dbReference>
<evidence type="ECO:0000256" key="1">
    <source>
        <dbReference type="ARBA" id="ARBA00004609"/>
    </source>
</evidence>
<evidence type="ECO:0000256" key="3">
    <source>
        <dbReference type="ARBA" id="ARBA00022438"/>
    </source>
</evidence>
<evidence type="ECO:0000259" key="20">
    <source>
        <dbReference type="Pfam" id="PF01433"/>
    </source>
</evidence>
<evidence type="ECO:0000259" key="21">
    <source>
        <dbReference type="Pfam" id="PF11838"/>
    </source>
</evidence>
<feature type="signal peptide" evidence="19">
    <location>
        <begin position="1"/>
        <end position="27"/>
    </location>
</feature>
<dbReference type="GO" id="GO:0005886">
    <property type="term" value="C:plasma membrane"/>
    <property type="evidence" value="ECO:0007669"/>
    <property type="project" value="UniProtKB-SubCell"/>
</dbReference>
<dbReference type="GO" id="GO:0042277">
    <property type="term" value="F:peptide binding"/>
    <property type="evidence" value="ECO:0007669"/>
    <property type="project" value="TreeGrafter"/>
</dbReference>
<evidence type="ECO:0000256" key="9">
    <source>
        <dbReference type="ARBA" id="ARBA00022801"/>
    </source>
</evidence>
<evidence type="ECO:0000256" key="10">
    <source>
        <dbReference type="ARBA" id="ARBA00022833"/>
    </source>
</evidence>
<dbReference type="GO" id="GO:0098552">
    <property type="term" value="C:side of membrane"/>
    <property type="evidence" value="ECO:0007669"/>
    <property type="project" value="UniProtKB-KW"/>
</dbReference>
<dbReference type="InterPro" id="IPR034016">
    <property type="entry name" value="M1_APN-typ"/>
</dbReference>
<keyword evidence="5" id="KW-0336">GPI-anchor</keyword>
<dbReference type="GO" id="GO:0006508">
    <property type="term" value="P:proteolysis"/>
    <property type="evidence" value="ECO:0007669"/>
    <property type="project" value="UniProtKB-KW"/>
</dbReference>
<dbReference type="GO" id="GO:0005737">
    <property type="term" value="C:cytoplasm"/>
    <property type="evidence" value="ECO:0007669"/>
    <property type="project" value="TreeGrafter"/>
</dbReference>
<dbReference type="CDD" id="cd09601">
    <property type="entry name" value="M1_APN-Q_like"/>
    <property type="match status" value="1"/>
</dbReference>
<keyword evidence="13" id="KW-0325">Glycoprotein</keyword>
<evidence type="ECO:0000256" key="11">
    <source>
        <dbReference type="ARBA" id="ARBA00023049"/>
    </source>
</evidence>
<evidence type="ECO:0000256" key="15">
    <source>
        <dbReference type="PIRSR" id="PIRSR634016-1"/>
    </source>
</evidence>
<dbReference type="Pfam" id="PF01433">
    <property type="entry name" value="Peptidase_M1"/>
    <property type="match status" value="1"/>
</dbReference>
<dbReference type="FunFam" id="1.10.390.10:FF:000013">
    <property type="entry name" value="Aminopeptidase N"/>
    <property type="match status" value="1"/>
</dbReference>
<comment type="caution">
    <text evidence="23">The sequence shown here is derived from an EMBL/GenBank/DDBJ whole genome shotgun (WGS) entry which is preliminary data.</text>
</comment>
<dbReference type="Pfam" id="PF17900">
    <property type="entry name" value="Peptidase_M1_N"/>
    <property type="match status" value="1"/>
</dbReference>
<feature type="domain" description="ERAP1-like C-terminal" evidence="21">
    <location>
        <begin position="606"/>
        <end position="934"/>
    </location>
</feature>
<evidence type="ECO:0000256" key="14">
    <source>
        <dbReference type="ARBA" id="ARBA00023288"/>
    </source>
</evidence>
<evidence type="ECO:0000256" key="16">
    <source>
        <dbReference type="PIRSR" id="PIRSR634016-3"/>
    </source>
</evidence>
<dbReference type="PANTHER" id="PTHR11533:SF290">
    <property type="entry name" value="AMINOPEPTIDASE"/>
    <property type="match status" value="1"/>
</dbReference>
<feature type="binding site" evidence="16">
    <location>
        <position position="374"/>
    </location>
    <ligand>
        <name>Zn(2+)</name>
        <dbReference type="ChEBI" id="CHEBI:29105"/>
        <note>catalytic</note>
    </ligand>
</feature>